<evidence type="ECO:0000313" key="2">
    <source>
        <dbReference type="Proteomes" id="UP000292886"/>
    </source>
</evidence>
<evidence type="ECO:0008006" key="3">
    <source>
        <dbReference type="Google" id="ProtNLM"/>
    </source>
</evidence>
<dbReference type="OrthoDB" id="1767129at2"/>
<accession>A0A4P6YRT7</accession>
<gene>
    <name evidence="1" type="ORF">EQG49_02280</name>
</gene>
<dbReference type="RefSeq" id="WP_133362454.1">
    <property type="nucleotide sequence ID" value="NZ_CP037940.1"/>
</dbReference>
<organism evidence="1 2">
    <name type="scientific">Periweissella cryptocerci</name>
    <dbReference type="NCBI Taxonomy" id="2506420"/>
    <lineage>
        <taxon>Bacteria</taxon>
        <taxon>Bacillati</taxon>
        <taxon>Bacillota</taxon>
        <taxon>Bacilli</taxon>
        <taxon>Lactobacillales</taxon>
        <taxon>Lactobacillaceae</taxon>
        <taxon>Periweissella</taxon>
    </lineage>
</organism>
<dbReference type="InterPro" id="IPR046557">
    <property type="entry name" value="DUF6711"/>
</dbReference>
<proteinExistence type="predicted"/>
<evidence type="ECO:0000313" key="1">
    <source>
        <dbReference type="EMBL" id="QBO35374.1"/>
    </source>
</evidence>
<dbReference type="EMBL" id="CP037940">
    <property type="protein sequence ID" value="QBO35374.1"/>
    <property type="molecule type" value="Genomic_DNA"/>
</dbReference>
<protein>
    <recommendedName>
        <fullName evidence="3">Phage tail protein</fullName>
    </recommendedName>
</protein>
<sequence>MADRYLQINGVNVATPTEMKVTLNDIDAKSGRTASGKMKRDRITTKRKLEIKWGNLSESQMSAIMTASSGQYFNVTYLDPAIAGMATRSFYAGDMGGDIFSFVDKFNNVRWSGLSINYIEM</sequence>
<dbReference type="KEGG" id="wei:EQG49_02280"/>
<dbReference type="AlphaFoldDB" id="A0A4P6YRT7"/>
<name>A0A4P6YRT7_9LACO</name>
<reference evidence="2" key="1">
    <citation type="submission" date="2019-03" db="EMBL/GenBank/DDBJ databases">
        <title>Weissella sp. 26KH-42 Genome sequencing.</title>
        <authorList>
            <person name="Heo J."/>
            <person name="Kim S.-J."/>
            <person name="Kim J.-S."/>
            <person name="Hong S.-B."/>
            <person name="Kwon S.-W."/>
        </authorList>
    </citation>
    <scope>NUCLEOTIDE SEQUENCE [LARGE SCALE GENOMIC DNA]</scope>
    <source>
        <strain evidence="2">26KH-42</strain>
    </source>
</reference>
<keyword evidence="2" id="KW-1185">Reference proteome</keyword>
<dbReference type="Proteomes" id="UP000292886">
    <property type="component" value="Chromosome"/>
</dbReference>
<dbReference type="Pfam" id="PF20458">
    <property type="entry name" value="DUF6711"/>
    <property type="match status" value="1"/>
</dbReference>